<keyword evidence="2" id="KW-1133">Transmembrane helix</keyword>
<name>A0ABU8NCV3_9PSEU</name>
<accession>A0ABU8NCV3</accession>
<gene>
    <name evidence="3" type="ORF">WCD41_27405</name>
</gene>
<dbReference type="EMBL" id="JBBEGL010000011">
    <property type="protein sequence ID" value="MEJ2890215.1"/>
    <property type="molecule type" value="Genomic_DNA"/>
</dbReference>
<evidence type="ECO:0000256" key="2">
    <source>
        <dbReference type="SAM" id="Phobius"/>
    </source>
</evidence>
<sequence length="70" mass="7957">MGEWTAALLGPFLLIAVIVCVAAVTLLVVRGRHRRYRPDPAHRSYGLSPGPERDARFRRPDRHVSHDQQD</sequence>
<reference evidence="3 4" key="1">
    <citation type="submission" date="2024-03" db="EMBL/GenBank/DDBJ databases">
        <title>Actinomycetospora sp. OC33-EN06, a novel actinomycete isolated from wild orchid (Aerides multiflora).</title>
        <authorList>
            <person name="Suriyachadkun C."/>
        </authorList>
    </citation>
    <scope>NUCLEOTIDE SEQUENCE [LARGE SCALE GENOMIC DNA]</scope>
    <source>
        <strain evidence="3 4">OC33-EN06</strain>
    </source>
</reference>
<feature type="transmembrane region" description="Helical" evidence="2">
    <location>
        <begin position="6"/>
        <end position="29"/>
    </location>
</feature>
<dbReference type="RefSeq" id="WP_337718416.1">
    <property type="nucleotide sequence ID" value="NZ_JBBEGL010000011.1"/>
</dbReference>
<keyword evidence="2" id="KW-0812">Transmembrane</keyword>
<evidence type="ECO:0000256" key="1">
    <source>
        <dbReference type="SAM" id="MobiDB-lite"/>
    </source>
</evidence>
<feature type="compositionally biased region" description="Basic and acidic residues" evidence="1">
    <location>
        <begin position="51"/>
        <end position="70"/>
    </location>
</feature>
<feature type="region of interest" description="Disordered" evidence="1">
    <location>
        <begin position="37"/>
        <end position="70"/>
    </location>
</feature>
<evidence type="ECO:0000313" key="4">
    <source>
        <dbReference type="Proteomes" id="UP001370100"/>
    </source>
</evidence>
<dbReference type="Proteomes" id="UP001370100">
    <property type="component" value="Unassembled WGS sequence"/>
</dbReference>
<evidence type="ECO:0000313" key="3">
    <source>
        <dbReference type="EMBL" id="MEJ2890215.1"/>
    </source>
</evidence>
<keyword evidence="4" id="KW-1185">Reference proteome</keyword>
<keyword evidence="2" id="KW-0472">Membrane</keyword>
<protein>
    <submittedName>
        <fullName evidence="3">Uncharacterized protein</fullName>
    </submittedName>
</protein>
<comment type="caution">
    <text evidence="3">The sequence shown here is derived from an EMBL/GenBank/DDBJ whole genome shotgun (WGS) entry which is preliminary data.</text>
</comment>
<proteinExistence type="predicted"/>
<organism evidence="3 4">
    <name type="scientific">Actinomycetospora aeridis</name>
    <dbReference type="NCBI Taxonomy" id="3129231"/>
    <lineage>
        <taxon>Bacteria</taxon>
        <taxon>Bacillati</taxon>
        <taxon>Actinomycetota</taxon>
        <taxon>Actinomycetes</taxon>
        <taxon>Pseudonocardiales</taxon>
        <taxon>Pseudonocardiaceae</taxon>
        <taxon>Actinomycetospora</taxon>
    </lineage>
</organism>